<name>A0A2V0PHS1_9CHLO</name>
<dbReference type="PANTHER" id="PTHR43346:SF1">
    <property type="entry name" value="QUERCETIN 2,3-DIOXYGENASE-RELATED"/>
    <property type="match status" value="1"/>
</dbReference>
<dbReference type="Pfam" id="PF07883">
    <property type="entry name" value="Cupin_2"/>
    <property type="match status" value="1"/>
</dbReference>
<dbReference type="EMBL" id="BDRX01000129">
    <property type="protein sequence ID" value="GBF98572.1"/>
    <property type="molecule type" value="Genomic_DNA"/>
</dbReference>
<dbReference type="InParanoid" id="A0A2V0PHS1"/>
<evidence type="ECO:0000313" key="3">
    <source>
        <dbReference type="EMBL" id="GBF98572.1"/>
    </source>
</evidence>
<dbReference type="AlphaFoldDB" id="A0A2V0PHS1"/>
<accession>A0A2V0PHS1</accession>
<dbReference type="InterPro" id="IPR011051">
    <property type="entry name" value="RmlC_Cupin_sf"/>
</dbReference>
<sequence>MQTLSGRSRAAAGGRGAPAAPRPGARRATLCRPAPAAAAAEARTHEGGVFVRMEGQPLLELAGGHRAVPLLEPTVQRVPFAMALRIIDPGAAPAQVLGAGAGSGSDDAVELHYVLGGAGSLLGAAGDSQPVGPGDSVLAAPGGATFAVDAGAGAAALVLLQLLLPGKLLRDVAAGQRSAFTDPGELGLSPEWAAPSVVKAGRLTQEMMCSLLSPEAMHSAHAEARAAAAAAAAATASLDDGDAPNNGAEVLVSPLAGGRLVRKRSLSGVRAWQLPNATNQLALLFGPHTDPGMSLTFGVEMFEPGHRTARHIHTAAFEMFIVLGGEGVGISNSDKVPLRAGDVAVFPPHVVHAIDNPSARRLYCLQMMLPNDMFAEFVTSGSLLDPLDRDDMAGIITGTC</sequence>
<evidence type="ECO:0000313" key="4">
    <source>
        <dbReference type="Proteomes" id="UP000247498"/>
    </source>
</evidence>
<dbReference type="OrthoDB" id="1546383at2759"/>
<proteinExistence type="predicted"/>
<dbReference type="SUPFAM" id="SSF51182">
    <property type="entry name" value="RmlC-like cupins"/>
    <property type="match status" value="2"/>
</dbReference>
<dbReference type="Gene3D" id="2.60.120.10">
    <property type="entry name" value="Jelly Rolls"/>
    <property type="match status" value="1"/>
</dbReference>
<evidence type="ECO:0000256" key="1">
    <source>
        <dbReference type="SAM" id="MobiDB-lite"/>
    </source>
</evidence>
<keyword evidence="4" id="KW-1185">Reference proteome</keyword>
<dbReference type="InterPro" id="IPR052538">
    <property type="entry name" value="Flavonoid_dioxygenase-like"/>
</dbReference>
<comment type="caution">
    <text evidence="3">The sequence shown here is derived from an EMBL/GenBank/DDBJ whole genome shotgun (WGS) entry which is preliminary data.</text>
</comment>
<dbReference type="PANTHER" id="PTHR43346">
    <property type="entry name" value="LIGAND BINDING DOMAIN PROTEIN, PUTATIVE (AFU_ORTHOLOGUE AFUA_6G14370)-RELATED"/>
    <property type="match status" value="1"/>
</dbReference>
<dbReference type="InterPro" id="IPR014710">
    <property type="entry name" value="RmlC-like_jellyroll"/>
</dbReference>
<reference evidence="3 4" key="1">
    <citation type="journal article" date="2018" name="Sci. Rep.">
        <title>Raphidocelis subcapitata (=Pseudokirchneriella subcapitata) provides an insight into genome evolution and environmental adaptations in the Sphaeropleales.</title>
        <authorList>
            <person name="Suzuki S."/>
            <person name="Yamaguchi H."/>
            <person name="Nakajima N."/>
            <person name="Kawachi M."/>
        </authorList>
    </citation>
    <scope>NUCLEOTIDE SEQUENCE [LARGE SCALE GENOMIC DNA]</scope>
    <source>
        <strain evidence="3 4">NIES-35</strain>
    </source>
</reference>
<dbReference type="Proteomes" id="UP000247498">
    <property type="component" value="Unassembled WGS sequence"/>
</dbReference>
<organism evidence="3 4">
    <name type="scientific">Raphidocelis subcapitata</name>
    <dbReference type="NCBI Taxonomy" id="307507"/>
    <lineage>
        <taxon>Eukaryota</taxon>
        <taxon>Viridiplantae</taxon>
        <taxon>Chlorophyta</taxon>
        <taxon>core chlorophytes</taxon>
        <taxon>Chlorophyceae</taxon>
        <taxon>CS clade</taxon>
        <taxon>Sphaeropleales</taxon>
        <taxon>Selenastraceae</taxon>
        <taxon>Raphidocelis</taxon>
    </lineage>
</organism>
<dbReference type="STRING" id="307507.A0A2V0PHS1"/>
<gene>
    <name evidence="3" type="ORF">Rsub_11297</name>
</gene>
<feature type="region of interest" description="Disordered" evidence="1">
    <location>
        <begin position="1"/>
        <end position="27"/>
    </location>
</feature>
<feature type="domain" description="Cupin type-2" evidence="2">
    <location>
        <begin position="299"/>
        <end position="363"/>
    </location>
</feature>
<protein>
    <recommendedName>
        <fullName evidence="2">Cupin type-2 domain-containing protein</fullName>
    </recommendedName>
</protein>
<dbReference type="InterPro" id="IPR013096">
    <property type="entry name" value="Cupin_2"/>
</dbReference>
<evidence type="ECO:0000259" key="2">
    <source>
        <dbReference type="Pfam" id="PF07883"/>
    </source>
</evidence>